<evidence type="ECO:0000256" key="5">
    <source>
        <dbReference type="PROSITE-ProRule" id="PRU00108"/>
    </source>
</evidence>
<keyword evidence="4 5" id="KW-0539">Nucleus</keyword>
<dbReference type="FunFam" id="1.10.10.60:FF:000291">
    <property type="entry name" value="ALX homeobox protein 1"/>
    <property type="match status" value="1"/>
</dbReference>
<organism evidence="8 9">
    <name type="scientific">Dinothrombium tinctorium</name>
    <dbReference type="NCBI Taxonomy" id="1965070"/>
    <lineage>
        <taxon>Eukaryota</taxon>
        <taxon>Metazoa</taxon>
        <taxon>Ecdysozoa</taxon>
        <taxon>Arthropoda</taxon>
        <taxon>Chelicerata</taxon>
        <taxon>Arachnida</taxon>
        <taxon>Acari</taxon>
        <taxon>Acariformes</taxon>
        <taxon>Trombidiformes</taxon>
        <taxon>Prostigmata</taxon>
        <taxon>Anystina</taxon>
        <taxon>Parasitengona</taxon>
        <taxon>Trombidioidea</taxon>
        <taxon>Trombidiidae</taxon>
        <taxon>Dinothrombium</taxon>
    </lineage>
</organism>
<accession>A0A3S4RA14</accession>
<sequence length="223" mass="25842">MWSCNDEEDITFDVSNLTNSLSSVWPSSNTSRNFYEEISSPLSPQYVVDCFLKKNAPKRKQRRFRTTFSSYQHQELEKAFHTTQYPDIFTREEIASKINLTEARVQVWFQNRRAKWRKENNLLAKNGAKTQSSLEADTQLLETKLTDEVNIFRPDITKMTINTNDNREESMSVNSVLDIVDDHSFNNSEEINSVSHFSVDVVQLALEATLADDVSLRVDNFVR</sequence>
<dbReference type="OrthoDB" id="6159439at2759"/>
<dbReference type="SUPFAM" id="SSF46689">
    <property type="entry name" value="Homeodomain-like"/>
    <property type="match status" value="1"/>
</dbReference>
<protein>
    <recommendedName>
        <fullName evidence="7">Homeobox domain-containing protein</fullName>
    </recommendedName>
</protein>
<evidence type="ECO:0000259" key="7">
    <source>
        <dbReference type="PROSITE" id="PS50071"/>
    </source>
</evidence>
<evidence type="ECO:0000313" key="8">
    <source>
        <dbReference type="EMBL" id="RWS13537.1"/>
    </source>
</evidence>
<dbReference type="Gene3D" id="1.10.10.60">
    <property type="entry name" value="Homeodomain-like"/>
    <property type="match status" value="1"/>
</dbReference>
<dbReference type="SMART" id="SM00389">
    <property type="entry name" value="HOX"/>
    <property type="match status" value="1"/>
</dbReference>
<gene>
    <name evidence="8" type="ORF">B4U79_13555</name>
</gene>
<evidence type="ECO:0000313" key="9">
    <source>
        <dbReference type="Proteomes" id="UP000285301"/>
    </source>
</evidence>
<dbReference type="GO" id="GO:0000977">
    <property type="term" value="F:RNA polymerase II transcription regulatory region sequence-specific DNA binding"/>
    <property type="evidence" value="ECO:0007669"/>
    <property type="project" value="TreeGrafter"/>
</dbReference>
<dbReference type="EMBL" id="NCKU01000956">
    <property type="protein sequence ID" value="RWS13537.1"/>
    <property type="molecule type" value="Genomic_DNA"/>
</dbReference>
<evidence type="ECO:0000256" key="3">
    <source>
        <dbReference type="ARBA" id="ARBA00023155"/>
    </source>
</evidence>
<dbReference type="STRING" id="1965070.A0A3S4RA14"/>
<keyword evidence="3 5" id="KW-0371">Homeobox</keyword>
<dbReference type="InterPro" id="IPR017970">
    <property type="entry name" value="Homeobox_CS"/>
</dbReference>
<dbReference type="PROSITE" id="PS50071">
    <property type="entry name" value="HOMEOBOX_2"/>
    <property type="match status" value="1"/>
</dbReference>
<feature type="DNA-binding region" description="Homeobox" evidence="5">
    <location>
        <begin position="61"/>
        <end position="120"/>
    </location>
</feature>
<dbReference type="CDD" id="cd00086">
    <property type="entry name" value="homeodomain"/>
    <property type="match status" value="1"/>
</dbReference>
<dbReference type="PANTHER" id="PTHR24329:SF543">
    <property type="entry name" value="FI01017P-RELATED"/>
    <property type="match status" value="1"/>
</dbReference>
<dbReference type="GO" id="GO:0000981">
    <property type="term" value="F:DNA-binding transcription factor activity, RNA polymerase II-specific"/>
    <property type="evidence" value="ECO:0007669"/>
    <property type="project" value="InterPro"/>
</dbReference>
<proteinExistence type="predicted"/>
<dbReference type="Pfam" id="PF00046">
    <property type="entry name" value="Homeodomain"/>
    <property type="match status" value="1"/>
</dbReference>
<evidence type="ECO:0000256" key="4">
    <source>
        <dbReference type="ARBA" id="ARBA00023242"/>
    </source>
</evidence>
<evidence type="ECO:0000256" key="2">
    <source>
        <dbReference type="ARBA" id="ARBA00023125"/>
    </source>
</evidence>
<reference evidence="8 9" key="1">
    <citation type="journal article" date="2018" name="Gigascience">
        <title>Genomes of trombidid mites reveal novel predicted allergens and laterally-transferred genes associated with secondary metabolism.</title>
        <authorList>
            <person name="Dong X."/>
            <person name="Chaisiri K."/>
            <person name="Xia D."/>
            <person name="Armstrong S.D."/>
            <person name="Fang Y."/>
            <person name="Donnelly M.J."/>
            <person name="Kadowaki T."/>
            <person name="McGarry J.W."/>
            <person name="Darby A.C."/>
            <person name="Makepeace B.L."/>
        </authorList>
    </citation>
    <scope>NUCLEOTIDE SEQUENCE [LARGE SCALE GENOMIC DNA]</scope>
    <source>
        <strain evidence="8">UoL-WK</strain>
    </source>
</reference>
<feature type="domain" description="Homeobox" evidence="7">
    <location>
        <begin position="59"/>
        <end position="119"/>
    </location>
</feature>
<dbReference type="AlphaFoldDB" id="A0A3S4RA14"/>
<comment type="caution">
    <text evidence="8">The sequence shown here is derived from an EMBL/GenBank/DDBJ whole genome shotgun (WGS) entry which is preliminary data.</text>
</comment>
<dbReference type="PROSITE" id="PS00027">
    <property type="entry name" value="HOMEOBOX_1"/>
    <property type="match status" value="1"/>
</dbReference>
<evidence type="ECO:0000256" key="6">
    <source>
        <dbReference type="RuleBase" id="RU000682"/>
    </source>
</evidence>
<dbReference type="InterPro" id="IPR050649">
    <property type="entry name" value="Paired_Homeobox_TFs"/>
</dbReference>
<dbReference type="PANTHER" id="PTHR24329">
    <property type="entry name" value="HOMEOBOX PROTEIN ARISTALESS"/>
    <property type="match status" value="1"/>
</dbReference>
<keyword evidence="2 5" id="KW-0238">DNA-binding</keyword>
<dbReference type="GO" id="GO:0005634">
    <property type="term" value="C:nucleus"/>
    <property type="evidence" value="ECO:0007669"/>
    <property type="project" value="UniProtKB-SubCell"/>
</dbReference>
<keyword evidence="9" id="KW-1185">Reference proteome</keyword>
<comment type="subcellular location">
    <subcellularLocation>
        <location evidence="1 5 6">Nucleus</location>
    </subcellularLocation>
</comment>
<evidence type="ECO:0000256" key="1">
    <source>
        <dbReference type="ARBA" id="ARBA00004123"/>
    </source>
</evidence>
<dbReference type="InterPro" id="IPR001356">
    <property type="entry name" value="HD"/>
</dbReference>
<dbReference type="InterPro" id="IPR009057">
    <property type="entry name" value="Homeodomain-like_sf"/>
</dbReference>
<name>A0A3S4RA14_9ACAR</name>
<dbReference type="Proteomes" id="UP000285301">
    <property type="component" value="Unassembled WGS sequence"/>
</dbReference>